<dbReference type="SUPFAM" id="SSF46785">
    <property type="entry name" value="Winged helix' DNA-binding domain"/>
    <property type="match status" value="1"/>
</dbReference>
<gene>
    <name evidence="2" type="primary">lstR</name>
    <name evidence="2" type="ORF">E2636_07715</name>
</gene>
<proteinExistence type="predicted"/>
<organism evidence="2 3">
    <name type="scientific">Paenisporosarcina antarctica</name>
    <dbReference type="NCBI Taxonomy" id="417367"/>
    <lineage>
        <taxon>Bacteria</taxon>
        <taxon>Bacillati</taxon>
        <taxon>Bacillota</taxon>
        <taxon>Bacilli</taxon>
        <taxon>Bacillales</taxon>
        <taxon>Caryophanaceae</taxon>
        <taxon>Paenisporosarcina</taxon>
    </lineage>
</organism>
<dbReference type="KEGG" id="panc:E2636_07715"/>
<dbReference type="InterPro" id="IPR036390">
    <property type="entry name" value="WH_DNA-bd_sf"/>
</dbReference>
<accession>A0A4V1AMZ7</accession>
<dbReference type="Pfam" id="PF03551">
    <property type="entry name" value="PadR"/>
    <property type="match status" value="1"/>
</dbReference>
<dbReference type="Proteomes" id="UP000294292">
    <property type="component" value="Chromosome"/>
</dbReference>
<dbReference type="InterPro" id="IPR036388">
    <property type="entry name" value="WH-like_DNA-bd_sf"/>
</dbReference>
<evidence type="ECO:0000313" key="2">
    <source>
        <dbReference type="EMBL" id="QBP41015.1"/>
    </source>
</evidence>
<dbReference type="RefSeq" id="WP_134209675.1">
    <property type="nucleotide sequence ID" value="NZ_CP038015.1"/>
</dbReference>
<dbReference type="OrthoDB" id="2440228at2"/>
<dbReference type="AlphaFoldDB" id="A0A4V1AMZ7"/>
<dbReference type="Gene3D" id="1.10.10.10">
    <property type="entry name" value="Winged helix-like DNA-binding domain superfamily/Winged helix DNA-binding domain"/>
    <property type="match status" value="1"/>
</dbReference>
<dbReference type="InterPro" id="IPR005149">
    <property type="entry name" value="Tscrpt_reg_PadR_N"/>
</dbReference>
<name>A0A4V1AMZ7_9BACL</name>
<dbReference type="EMBL" id="CP038015">
    <property type="protein sequence ID" value="QBP41015.1"/>
    <property type="molecule type" value="Genomic_DNA"/>
</dbReference>
<evidence type="ECO:0000259" key="1">
    <source>
        <dbReference type="Pfam" id="PF03551"/>
    </source>
</evidence>
<sequence>MEERLKSLKKAMKSTTFKEINFTDEHREKAHKQIVQMQSIDLIADIFPLLIEEKTGTEITQLLHMKGIKVIHLNEGIVYTTLHEAEQNGYLDAYWNEDGEKFYKLSKKGLKTLQKQSQLQKKQLSLKPLLQEVTTNGQ</sequence>
<protein>
    <submittedName>
        <fullName evidence="2">Lineage-specific thermal regulator protein</fullName>
    </submittedName>
</protein>
<reference evidence="2 3" key="1">
    <citation type="submission" date="2019-03" db="EMBL/GenBank/DDBJ databases">
        <title>Complete genome sequence of Paenisporosarcina antarctica CGMCC 1.6503T.</title>
        <authorList>
            <person name="Rong J.-C."/>
            <person name="Chi N.-Y."/>
            <person name="Zhang Q.-F."/>
        </authorList>
    </citation>
    <scope>NUCLEOTIDE SEQUENCE [LARGE SCALE GENOMIC DNA]</scope>
    <source>
        <strain evidence="2 3">CGMCC 1.6503</strain>
    </source>
</reference>
<evidence type="ECO:0000313" key="3">
    <source>
        <dbReference type="Proteomes" id="UP000294292"/>
    </source>
</evidence>
<keyword evidence="3" id="KW-1185">Reference proteome</keyword>
<feature type="domain" description="Transcription regulator PadR N-terminal" evidence="1">
    <location>
        <begin position="52"/>
        <end position="114"/>
    </location>
</feature>